<gene>
    <name evidence="1" type="ORF">Metal_2736</name>
</gene>
<dbReference type="GO" id="GO:0004114">
    <property type="term" value="F:3',5'-cyclic-nucleotide phosphodiesterase activity"/>
    <property type="evidence" value="ECO:0007669"/>
    <property type="project" value="InterPro"/>
</dbReference>
<reference evidence="1 2" key="1">
    <citation type="journal article" date="2013" name="Genome Announc.">
        <title>Genome Sequence of the Obligate Gammaproteobacterial Methanotroph Methylomicrobium album Strain BG8.</title>
        <authorList>
            <person name="Kits K.D."/>
            <person name="Kalyuzhnaya M.G."/>
            <person name="Klotz M.G."/>
            <person name="Jetten M.S."/>
            <person name="Op den Camp H.J."/>
            <person name="Vuilleumier S."/>
            <person name="Bringel F."/>
            <person name="Dispirito A.A."/>
            <person name="Murrell J.C."/>
            <person name="Bruce D."/>
            <person name="Cheng J.F."/>
            <person name="Copeland A."/>
            <person name="Goodwin L."/>
            <person name="Hauser L."/>
            <person name="Lajus A."/>
            <person name="Land M.L."/>
            <person name="Lapidus A."/>
            <person name="Lucas S."/>
            <person name="Medigue C."/>
            <person name="Pitluck S."/>
            <person name="Woyke T."/>
            <person name="Zeytun A."/>
            <person name="Stein L.Y."/>
        </authorList>
    </citation>
    <scope>NUCLEOTIDE SEQUENCE [LARGE SCALE GENOMIC DNA]</scope>
    <source>
        <strain evidence="1 2">BG8</strain>
    </source>
</reference>
<name>H8GKE4_METAL</name>
<dbReference type="RefSeq" id="WP_005373052.1">
    <property type="nucleotide sequence ID" value="NZ_CM001475.1"/>
</dbReference>
<evidence type="ECO:0000313" key="1">
    <source>
        <dbReference type="EMBL" id="EIC30435.1"/>
    </source>
</evidence>
<protein>
    <recommendedName>
        <fullName evidence="3">HD superfamily hydrolase</fullName>
    </recommendedName>
</protein>
<dbReference type="CDD" id="cd00077">
    <property type="entry name" value="HDc"/>
    <property type="match status" value="1"/>
</dbReference>
<dbReference type="InterPro" id="IPR003607">
    <property type="entry name" value="HD/PDEase_dom"/>
</dbReference>
<dbReference type="Gene3D" id="1.10.1300.10">
    <property type="entry name" value="3'5'-cyclic nucleotide phosphodiesterase, catalytic domain"/>
    <property type="match status" value="1"/>
</dbReference>
<dbReference type="AlphaFoldDB" id="H8GKE4"/>
<sequence length="243" mass="27220">MDTAHAPFRIDSSQSTDAAAVEIVHFFRSIDPLPNKVGLVLRTLVDCLALAPNNVHRQVGLRLAEAIDRDGPRFDLPYHNRQHVCEVMWCCRYLGLALDLAPQTTIEIILAALFHDYRHDGNNRSPIPFRLERHSINLARPYLLAAGLDPMQCRHHRRQEPHPEAPAYAPELAELDNIDNATPALTLCLADVLPSLGLTIEHALYLQEKLAQEWANRWVSKTKCASSNIRNPFLCSATASSPT</sequence>
<evidence type="ECO:0000313" key="2">
    <source>
        <dbReference type="Proteomes" id="UP000005090"/>
    </source>
</evidence>
<dbReference type="HOGENOM" id="CLU_1141515_0_0_6"/>
<dbReference type="STRING" id="686340.Metal_2736"/>
<organism evidence="1 2">
    <name type="scientific">Methylomicrobium album BG8</name>
    <dbReference type="NCBI Taxonomy" id="686340"/>
    <lineage>
        <taxon>Bacteria</taxon>
        <taxon>Pseudomonadati</taxon>
        <taxon>Pseudomonadota</taxon>
        <taxon>Gammaproteobacteria</taxon>
        <taxon>Methylococcales</taxon>
        <taxon>Methylococcaceae</taxon>
        <taxon>Methylomicrobium</taxon>
    </lineage>
</organism>
<dbReference type="GO" id="GO:0007165">
    <property type="term" value="P:signal transduction"/>
    <property type="evidence" value="ECO:0007669"/>
    <property type="project" value="InterPro"/>
</dbReference>
<proteinExistence type="predicted"/>
<dbReference type="EMBL" id="CM001475">
    <property type="protein sequence ID" value="EIC30435.1"/>
    <property type="molecule type" value="Genomic_DNA"/>
</dbReference>
<keyword evidence="2" id="KW-1185">Reference proteome</keyword>
<evidence type="ECO:0008006" key="3">
    <source>
        <dbReference type="Google" id="ProtNLM"/>
    </source>
</evidence>
<dbReference type="Proteomes" id="UP000005090">
    <property type="component" value="Chromosome"/>
</dbReference>
<dbReference type="SUPFAM" id="SSF109604">
    <property type="entry name" value="HD-domain/PDEase-like"/>
    <property type="match status" value="1"/>
</dbReference>
<dbReference type="InterPro" id="IPR036971">
    <property type="entry name" value="PDEase_catalytic_dom_sf"/>
</dbReference>
<accession>H8GKE4</accession>